<sequence length="251" mass="28321">MSTPATPPITDRQTWQKQLDDLRQREKAHTREGDAIAAARRRLPMVEVDPTTHLIGAAGPVPLLDVFEGRTQLFASYHMWHTGRPAADQCVGCTFFTGQVLELSYLHSRDVTFAVFCQGPVEETTRYRDFMGWQAPWYSVPTESLDALAAGRAFGMKACYLRQGSRVFETYWTTGRGVEAMAPSYGLLDMTVYGRQEDWEDSPEGWPRRFRTNGDQFRLNGRPTSQWSRLAAGRDDDLGTTGPTGSEHHCH</sequence>
<comment type="caution">
    <text evidence="2">The sequence shown here is derived from an EMBL/GenBank/DDBJ whole genome shotgun (WGS) entry which is preliminary data.</text>
</comment>
<evidence type="ECO:0000256" key="1">
    <source>
        <dbReference type="SAM" id="MobiDB-lite"/>
    </source>
</evidence>
<dbReference type="Pfam" id="PF05988">
    <property type="entry name" value="DUF899"/>
    <property type="match status" value="1"/>
</dbReference>
<feature type="region of interest" description="Disordered" evidence="1">
    <location>
        <begin position="198"/>
        <end position="251"/>
    </location>
</feature>
<protein>
    <submittedName>
        <fullName evidence="2">DUF899 family protein</fullName>
    </submittedName>
</protein>
<keyword evidence="3" id="KW-1185">Reference proteome</keyword>
<dbReference type="InterPro" id="IPR010296">
    <property type="entry name" value="DUF899_thioredox"/>
</dbReference>
<evidence type="ECO:0000313" key="3">
    <source>
        <dbReference type="Proteomes" id="UP001500620"/>
    </source>
</evidence>
<dbReference type="Proteomes" id="UP001500620">
    <property type="component" value="Unassembled WGS sequence"/>
</dbReference>
<gene>
    <name evidence="2" type="ORF">GCM10022255_096340</name>
</gene>
<dbReference type="EMBL" id="BAABAT010000048">
    <property type="protein sequence ID" value="GAA4261884.1"/>
    <property type="molecule type" value="Genomic_DNA"/>
</dbReference>
<proteinExistence type="predicted"/>
<name>A0ABP8DQM0_9ACTN</name>
<evidence type="ECO:0000313" key="2">
    <source>
        <dbReference type="EMBL" id="GAA4261884.1"/>
    </source>
</evidence>
<dbReference type="RefSeq" id="WP_345139051.1">
    <property type="nucleotide sequence ID" value="NZ_BAABAT010000048.1"/>
</dbReference>
<reference evidence="3" key="1">
    <citation type="journal article" date="2019" name="Int. J. Syst. Evol. Microbiol.">
        <title>The Global Catalogue of Microorganisms (GCM) 10K type strain sequencing project: providing services to taxonomists for standard genome sequencing and annotation.</title>
        <authorList>
            <consortium name="The Broad Institute Genomics Platform"/>
            <consortium name="The Broad Institute Genome Sequencing Center for Infectious Disease"/>
            <person name="Wu L."/>
            <person name="Ma J."/>
        </authorList>
    </citation>
    <scope>NUCLEOTIDE SEQUENCE [LARGE SCALE GENOMIC DNA]</scope>
    <source>
        <strain evidence="3">JCM 17441</strain>
    </source>
</reference>
<organism evidence="2 3">
    <name type="scientific">Dactylosporangium darangshiense</name>
    <dbReference type="NCBI Taxonomy" id="579108"/>
    <lineage>
        <taxon>Bacteria</taxon>
        <taxon>Bacillati</taxon>
        <taxon>Actinomycetota</taxon>
        <taxon>Actinomycetes</taxon>
        <taxon>Micromonosporales</taxon>
        <taxon>Micromonosporaceae</taxon>
        <taxon>Dactylosporangium</taxon>
    </lineage>
</organism>
<accession>A0ABP8DQM0</accession>